<dbReference type="PANTHER" id="PTHR39405">
    <property type="entry name" value="DSC E3 UBIQUITIN LIGASE COMPLEX SUBUNIT 4"/>
    <property type="match status" value="1"/>
</dbReference>
<evidence type="ECO:0000259" key="1">
    <source>
        <dbReference type="Pfam" id="PF08508"/>
    </source>
</evidence>
<evidence type="ECO:0000313" key="3">
    <source>
        <dbReference type="Proteomes" id="UP000290900"/>
    </source>
</evidence>
<sequence>MPGSFPGGVSDGLLSGLDGGMHLNPDASLEEEKMRKLSLTRAQMNFEKDCLRQMHLFVLLELMVVYFADVSFLKLTIKAMLEYFLYHYDPIEHRQLLAIIMDNSAVPEDTRMSLEHQMALWKKILFSQLIFINFLAIMDHIYNYEGATLPLLHITRPINFYGFLDDIGKWINAESSYRLENYVDGRQNFSYGSVFIDFIGEMSKYFKSGLILLDLTIVLFQYVMFMIATTQEKRRDEEVTERSRLVDEFEDGYQGTVKAFSVDVYPRMSVGVMMVEVTS</sequence>
<dbReference type="InterPro" id="IPR038967">
    <property type="entry name" value="Dsc4-like"/>
</dbReference>
<name>A0A448YT93_BRENA</name>
<dbReference type="PANTHER" id="PTHR39405:SF1">
    <property type="entry name" value="DSC E3 UBIQUITIN LIGASE COMPLEX SUBUNIT 4"/>
    <property type="match status" value="1"/>
</dbReference>
<reference evidence="2 3" key="1">
    <citation type="submission" date="2018-12" db="EMBL/GenBank/DDBJ databases">
        <authorList>
            <person name="Tiukova I."/>
            <person name="Dainat J."/>
        </authorList>
    </citation>
    <scope>NUCLEOTIDE SEQUENCE [LARGE SCALE GENOMIC DNA]</scope>
</reference>
<dbReference type="GO" id="GO:0032933">
    <property type="term" value="P:SREBP signaling pathway"/>
    <property type="evidence" value="ECO:0007669"/>
    <property type="project" value="InterPro"/>
</dbReference>
<accession>A0A448YT93</accession>
<dbReference type="GO" id="GO:0005783">
    <property type="term" value="C:endoplasmic reticulum"/>
    <property type="evidence" value="ECO:0007669"/>
    <property type="project" value="TreeGrafter"/>
</dbReference>
<gene>
    <name evidence="2" type="ORF">BRENAR_LOCUS4845</name>
</gene>
<organism evidence="2 3">
    <name type="scientific">Brettanomyces naardenensis</name>
    <name type="common">Yeast</name>
    <dbReference type="NCBI Taxonomy" id="13370"/>
    <lineage>
        <taxon>Eukaryota</taxon>
        <taxon>Fungi</taxon>
        <taxon>Dikarya</taxon>
        <taxon>Ascomycota</taxon>
        <taxon>Saccharomycotina</taxon>
        <taxon>Pichiomycetes</taxon>
        <taxon>Pichiales</taxon>
        <taxon>Pichiaceae</taxon>
        <taxon>Brettanomyces</taxon>
    </lineage>
</organism>
<dbReference type="OrthoDB" id="3990141at2759"/>
<dbReference type="Pfam" id="PF08508">
    <property type="entry name" value="DUF1746"/>
    <property type="match status" value="1"/>
</dbReference>
<proteinExistence type="predicted"/>
<dbReference type="GO" id="GO:0044695">
    <property type="term" value="C:Dsc E3 ubiquitin ligase complex"/>
    <property type="evidence" value="ECO:0007669"/>
    <property type="project" value="InterPro"/>
</dbReference>
<protein>
    <submittedName>
        <fullName evidence="2">DEKNAAC105335</fullName>
    </submittedName>
</protein>
<dbReference type="AlphaFoldDB" id="A0A448YT93"/>
<dbReference type="InParanoid" id="A0A448YT93"/>
<evidence type="ECO:0000313" key="2">
    <source>
        <dbReference type="EMBL" id="VEU24117.1"/>
    </source>
</evidence>
<feature type="domain" description="DUF1746" evidence="1">
    <location>
        <begin position="186"/>
        <end position="224"/>
    </location>
</feature>
<dbReference type="InterPro" id="IPR013715">
    <property type="entry name" value="DUF1746"/>
</dbReference>
<dbReference type="Proteomes" id="UP000290900">
    <property type="component" value="Unassembled WGS sequence"/>
</dbReference>
<keyword evidence="3" id="KW-1185">Reference proteome</keyword>
<dbReference type="EMBL" id="CAACVR010000075">
    <property type="protein sequence ID" value="VEU24117.1"/>
    <property type="molecule type" value="Genomic_DNA"/>
</dbReference>